<dbReference type="Proteomes" id="UP000193104">
    <property type="component" value="Unassembled WGS sequence"/>
</dbReference>
<evidence type="ECO:0000313" key="1">
    <source>
        <dbReference type="EMBL" id="ORM74417.1"/>
    </source>
</evidence>
<keyword evidence="2" id="KW-1185">Reference proteome</keyword>
<name>A0A1X1DCS6_9GAMM</name>
<dbReference type="OrthoDB" id="8019720at2"/>
<dbReference type="EMBL" id="MLFS01000007">
    <property type="protein sequence ID" value="ORM74417.1"/>
    <property type="molecule type" value="Genomic_DNA"/>
</dbReference>
<sequence>MVDTFKATGPISEAFSLFQPLFQWIGDKVQEIYGWFKDLLTPVQSTAAKLSSAAAKGKAFGRRWQTD</sequence>
<accession>A0A1X1DCS6</accession>
<dbReference type="STRING" id="1076551.HA48_03920"/>
<evidence type="ECO:0000313" key="2">
    <source>
        <dbReference type="Proteomes" id="UP000193104"/>
    </source>
</evidence>
<gene>
    <name evidence="1" type="ORF">HA48_03920</name>
</gene>
<dbReference type="AlphaFoldDB" id="A0A1X1DCS6"/>
<protein>
    <recommendedName>
        <fullName evidence="3">Phage tail tape measure protein</fullName>
    </recommendedName>
</protein>
<organism evidence="1 2">
    <name type="scientific">Pantoea wallisii</name>
    <dbReference type="NCBI Taxonomy" id="1076551"/>
    <lineage>
        <taxon>Bacteria</taxon>
        <taxon>Pseudomonadati</taxon>
        <taxon>Pseudomonadota</taxon>
        <taxon>Gammaproteobacteria</taxon>
        <taxon>Enterobacterales</taxon>
        <taxon>Erwiniaceae</taxon>
        <taxon>Pantoea</taxon>
    </lineage>
</organism>
<reference evidence="1 2" key="1">
    <citation type="journal article" date="2017" name="Antonie Van Leeuwenhoek">
        <title>Phylogenomic resolution of the bacterial genus Pantoea and its relationship with Erwinia and Tatumella.</title>
        <authorList>
            <person name="Palmer M."/>
            <person name="Steenkamp E.T."/>
            <person name="Coetzee M.P."/>
            <person name="Chan W.Y."/>
            <person name="van Zyl E."/>
            <person name="De Maayer P."/>
            <person name="Coutinho T.A."/>
            <person name="Blom J."/>
            <person name="Smits T.H."/>
            <person name="Duffy B."/>
            <person name="Venter S.N."/>
        </authorList>
    </citation>
    <scope>NUCLEOTIDE SEQUENCE [LARGE SCALE GENOMIC DNA]</scope>
    <source>
        <strain evidence="1 2">LMG 26277</strain>
    </source>
</reference>
<evidence type="ECO:0008006" key="3">
    <source>
        <dbReference type="Google" id="ProtNLM"/>
    </source>
</evidence>
<proteinExistence type="predicted"/>
<comment type="caution">
    <text evidence="1">The sequence shown here is derived from an EMBL/GenBank/DDBJ whole genome shotgun (WGS) entry which is preliminary data.</text>
</comment>